<keyword evidence="1" id="KW-1133">Transmembrane helix</keyword>
<evidence type="ECO:0000256" key="2">
    <source>
        <dbReference type="SAM" id="SignalP"/>
    </source>
</evidence>
<reference evidence="4" key="1">
    <citation type="submission" date="2025-08" db="UniProtKB">
        <authorList>
            <consortium name="RefSeq"/>
        </authorList>
    </citation>
    <scope>IDENTIFICATION</scope>
    <source>
        <tissue evidence="4">Whole sample</tissue>
    </source>
</reference>
<protein>
    <submittedName>
        <fullName evidence="4">Uncharacterized protein LOC111133879</fullName>
    </submittedName>
</protein>
<accession>A0A8B8EF41</accession>
<dbReference type="AlphaFoldDB" id="A0A8B8EF41"/>
<dbReference type="OrthoDB" id="7613524at2759"/>
<evidence type="ECO:0000256" key="1">
    <source>
        <dbReference type="SAM" id="Phobius"/>
    </source>
</evidence>
<feature type="transmembrane region" description="Helical" evidence="1">
    <location>
        <begin position="120"/>
        <end position="143"/>
    </location>
</feature>
<organism evidence="3 4">
    <name type="scientific">Crassostrea virginica</name>
    <name type="common">Eastern oyster</name>
    <dbReference type="NCBI Taxonomy" id="6565"/>
    <lineage>
        <taxon>Eukaryota</taxon>
        <taxon>Metazoa</taxon>
        <taxon>Spiralia</taxon>
        <taxon>Lophotrochozoa</taxon>
        <taxon>Mollusca</taxon>
        <taxon>Bivalvia</taxon>
        <taxon>Autobranchia</taxon>
        <taxon>Pteriomorphia</taxon>
        <taxon>Ostreida</taxon>
        <taxon>Ostreoidea</taxon>
        <taxon>Ostreidae</taxon>
        <taxon>Crassostrea</taxon>
    </lineage>
</organism>
<feature type="signal peptide" evidence="2">
    <location>
        <begin position="1"/>
        <end position="25"/>
    </location>
</feature>
<evidence type="ECO:0000313" key="3">
    <source>
        <dbReference type="Proteomes" id="UP000694844"/>
    </source>
</evidence>
<keyword evidence="3" id="KW-1185">Reference proteome</keyword>
<name>A0A8B8EF41_CRAVI</name>
<dbReference type="GeneID" id="111133879"/>
<dbReference type="RefSeq" id="XP_022338294.1">
    <property type="nucleotide sequence ID" value="XM_022482586.1"/>
</dbReference>
<keyword evidence="1" id="KW-0812">Transmembrane</keyword>
<keyword evidence="1" id="KW-0472">Membrane</keyword>
<dbReference type="Proteomes" id="UP000694844">
    <property type="component" value="Chromosome 5"/>
</dbReference>
<dbReference type="Gene3D" id="2.170.300.10">
    <property type="entry name" value="Tie2 ligand-binding domain superfamily"/>
    <property type="match status" value="1"/>
</dbReference>
<dbReference type="KEGG" id="cvn:111133879"/>
<keyword evidence="2" id="KW-0732">Signal</keyword>
<sequence length="203" mass="23244">MKMRMVICFIRVILSVLYFSLLSMSNNFCSDDICCSGYYLYEENGNKTCLECVGAFGNNCSTHCTVGSYGGQCKSKCQCPENQCDRVNGCLKDMKGDGENITAIDERASDTFDFLMNMSIFHWVLGTAWIPLLAFCCTLFYVIRRHQKRNRIRRKTRSTTNRAYISHCLPIEQVGEYQRMRTTPFASIEYVNTTFEANSLGFI</sequence>
<gene>
    <name evidence="4" type="primary">LOC111133879</name>
</gene>
<proteinExistence type="predicted"/>
<feature type="chain" id="PRO_5034510152" evidence="2">
    <location>
        <begin position="26"/>
        <end position="203"/>
    </location>
</feature>
<evidence type="ECO:0000313" key="4">
    <source>
        <dbReference type="RefSeq" id="XP_022338294.1"/>
    </source>
</evidence>